<dbReference type="OrthoDB" id="2088463at2"/>
<dbReference type="Pfam" id="PF04932">
    <property type="entry name" value="Wzy_C"/>
    <property type="match status" value="1"/>
</dbReference>
<dbReference type="Proteomes" id="UP000261080">
    <property type="component" value="Unassembled WGS sequence"/>
</dbReference>
<evidence type="ECO:0000256" key="2">
    <source>
        <dbReference type="ARBA" id="ARBA00022692"/>
    </source>
</evidence>
<feature type="domain" description="O-antigen ligase-related" evidence="6">
    <location>
        <begin position="177"/>
        <end position="345"/>
    </location>
</feature>
<evidence type="ECO:0000313" key="7">
    <source>
        <dbReference type="EMBL" id="RGE88946.1"/>
    </source>
</evidence>
<dbReference type="AlphaFoldDB" id="A0A3E3K4S3"/>
<feature type="transmembrane region" description="Helical" evidence="5">
    <location>
        <begin position="113"/>
        <end position="131"/>
    </location>
</feature>
<protein>
    <recommendedName>
        <fullName evidence="6">O-antigen ligase-related domain-containing protein</fullName>
    </recommendedName>
</protein>
<dbReference type="PANTHER" id="PTHR37422">
    <property type="entry name" value="TEICHURONIC ACID BIOSYNTHESIS PROTEIN TUAE"/>
    <property type="match status" value="1"/>
</dbReference>
<dbReference type="GeneID" id="97193742"/>
<dbReference type="GO" id="GO:0016020">
    <property type="term" value="C:membrane"/>
    <property type="evidence" value="ECO:0007669"/>
    <property type="project" value="UniProtKB-SubCell"/>
</dbReference>
<evidence type="ECO:0000256" key="5">
    <source>
        <dbReference type="SAM" id="Phobius"/>
    </source>
</evidence>
<keyword evidence="4 5" id="KW-0472">Membrane</keyword>
<feature type="transmembrane region" description="Helical" evidence="5">
    <location>
        <begin position="192"/>
        <end position="211"/>
    </location>
</feature>
<evidence type="ECO:0000256" key="1">
    <source>
        <dbReference type="ARBA" id="ARBA00004141"/>
    </source>
</evidence>
<organism evidence="7 8">
    <name type="scientific">Sellimonas intestinalis</name>
    <dbReference type="NCBI Taxonomy" id="1653434"/>
    <lineage>
        <taxon>Bacteria</taxon>
        <taxon>Bacillati</taxon>
        <taxon>Bacillota</taxon>
        <taxon>Clostridia</taxon>
        <taxon>Lachnospirales</taxon>
        <taxon>Lachnospiraceae</taxon>
        <taxon>Sellimonas</taxon>
    </lineage>
</organism>
<keyword evidence="2 5" id="KW-0812">Transmembrane</keyword>
<dbReference type="EMBL" id="QVLX01000002">
    <property type="protein sequence ID" value="RGE88946.1"/>
    <property type="molecule type" value="Genomic_DNA"/>
</dbReference>
<comment type="caution">
    <text evidence="7">The sequence shown here is derived from an EMBL/GenBank/DDBJ whole genome shotgun (WGS) entry which is preliminary data.</text>
</comment>
<dbReference type="InterPro" id="IPR007016">
    <property type="entry name" value="O-antigen_ligase-rel_domated"/>
</dbReference>
<evidence type="ECO:0000259" key="6">
    <source>
        <dbReference type="Pfam" id="PF04932"/>
    </source>
</evidence>
<proteinExistence type="predicted"/>
<evidence type="ECO:0000256" key="3">
    <source>
        <dbReference type="ARBA" id="ARBA00022989"/>
    </source>
</evidence>
<feature type="transmembrane region" description="Helical" evidence="5">
    <location>
        <begin position="329"/>
        <end position="349"/>
    </location>
</feature>
<evidence type="ECO:0000313" key="8">
    <source>
        <dbReference type="Proteomes" id="UP000261080"/>
    </source>
</evidence>
<reference evidence="7 8" key="1">
    <citation type="submission" date="2018-08" db="EMBL/GenBank/DDBJ databases">
        <title>A genome reference for cultivated species of the human gut microbiota.</title>
        <authorList>
            <person name="Zou Y."/>
            <person name="Xue W."/>
            <person name="Luo G."/>
        </authorList>
    </citation>
    <scope>NUCLEOTIDE SEQUENCE [LARGE SCALE GENOMIC DNA]</scope>
    <source>
        <strain evidence="7 8">AF37-2AT</strain>
    </source>
</reference>
<feature type="transmembrane region" description="Helical" evidence="5">
    <location>
        <begin position="59"/>
        <end position="78"/>
    </location>
</feature>
<accession>A0A3E3K4S3</accession>
<feature type="transmembrane region" description="Helical" evidence="5">
    <location>
        <begin position="15"/>
        <end position="39"/>
    </location>
</feature>
<feature type="transmembrane region" description="Helical" evidence="5">
    <location>
        <begin position="369"/>
        <end position="388"/>
    </location>
</feature>
<sequence>MEYIKKPTNVYWDLLVILLSGTIIFSQTVFFLVSTVYLLILIQKNHFKILLPKIGGLKLYIFLVVWGGVLGYYLYPIRNVARDIFYFTSTLLWILIGANFIKNKRGASLLKTLYIYAFIVSIYCFYIFLINGNFDFNGIRLNFVTGVYDIGFILPIMILNSFFNRHFVFSKKLDTLIIIIVSAHVFLSLGRISIFVPLASILLVAFLVLIYKKNRKRSFLQVFTLLVLLILLAVVTVTIIPKDVLNFFSGKVGESLNELDNSQIIDSTESAMNNWRAYEMQAAIKQWISSNFFEKIIGSGLGRGIHIDYIPYSWSEMVENNQIPLLHNGYYTVLIKIGILGVLALLTIFLSSLKKGIAGIKRRNREMNVYILLIIISFGGILYTYTIRGPVQEGAFLIWGFLMGVLNTNFYSPFKEELSYEIGSERGDIDDSKEEKTSFM</sequence>
<name>A0A3E3K4S3_9FIRM</name>
<feature type="transmembrane region" description="Helical" evidence="5">
    <location>
        <begin position="394"/>
        <end position="412"/>
    </location>
</feature>
<keyword evidence="8" id="KW-1185">Reference proteome</keyword>
<dbReference type="InterPro" id="IPR051533">
    <property type="entry name" value="WaaL-like"/>
</dbReference>
<feature type="transmembrane region" description="Helical" evidence="5">
    <location>
        <begin position="143"/>
        <end position="162"/>
    </location>
</feature>
<gene>
    <name evidence="7" type="ORF">DW016_05450</name>
</gene>
<dbReference type="PANTHER" id="PTHR37422:SF17">
    <property type="entry name" value="O-ANTIGEN LIGASE"/>
    <property type="match status" value="1"/>
</dbReference>
<comment type="subcellular location">
    <subcellularLocation>
        <location evidence="1">Membrane</location>
        <topology evidence="1">Multi-pass membrane protein</topology>
    </subcellularLocation>
</comment>
<evidence type="ECO:0000256" key="4">
    <source>
        <dbReference type="ARBA" id="ARBA00023136"/>
    </source>
</evidence>
<feature type="transmembrane region" description="Helical" evidence="5">
    <location>
        <begin position="84"/>
        <end position="101"/>
    </location>
</feature>
<feature type="transmembrane region" description="Helical" evidence="5">
    <location>
        <begin position="169"/>
        <end position="186"/>
    </location>
</feature>
<keyword evidence="3 5" id="KW-1133">Transmembrane helix</keyword>
<feature type="transmembrane region" description="Helical" evidence="5">
    <location>
        <begin position="218"/>
        <end position="240"/>
    </location>
</feature>
<dbReference type="RefSeq" id="WP_024733495.1">
    <property type="nucleotide sequence ID" value="NZ_CATZPC010000012.1"/>
</dbReference>